<dbReference type="AlphaFoldDB" id="A0ABD3PXB6"/>
<feature type="compositionally biased region" description="Low complexity" evidence="3">
    <location>
        <begin position="304"/>
        <end position="321"/>
    </location>
</feature>
<keyword evidence="1" id="KW-0677">Repeat</keyword>
<protein>
    <recommendedName>
        <fullName evidence="6">Ankyrin repeat protein</fullName>
    </recommendedName>
</protein>
<organism evidence="4 5">
    <name type="scientific">Cyclotella atomus</name>
    <dbReference type="NCBI Taxonomy" id="382360"/>
    <lineage>
        <taxon>Eukaryota</taxon>
        <taxon>Sar</taxon>
        <taxon>Stramenopiles</taxon>
        <taxon>Ochrophyta</taxon>
        <taxon>Bacillariophyta</taxon>
        <taxon>Coscinodiscophyceae</taxon>
        <taxon>Thalassiosirophycidae</taxon>
        <taxon>Stephanodiscales</taxon>
        <taxon>Stephanodiscaceae</taxon>
        <taxon>Cyclotella</taxon>
    </lineage>
</organism>
<comment type="caution">
    <text evidence="4">The sequence shown here is derived from an EMBL/GenBank/DDBJ whole genome shotgun (WGS) entry which is preliminary data.</text>
</comment>
<evidence type="ECO:0000256" key="1">
    <source>
        <dbReference type="ARBA" id="ARBA00022737"/>
    </source>
</evidence>
<name>A0ABD3PXB6_9STRA</name>
<sequence length="1121" mass="121468">MSTQNTKSDAAAAAAAAPNEECTSTEMLFESAVAGRWNELSSFCNSYTHPPDTPLNPNPLFAAVLHTAILMAAKPKSTTIFADTPPKELVTSVGLAIGGADFCPYKFDESDQDASFRRRAIAQLCRICPGWISAPLVGHCEDNEDIANRTTALHLAVRMRNPSLVKLFLKYCPEASKVQDDLGYLPLHYAVRPVDEVVVYSKAVLAHSSRTNVSNNSLIGPADLPNIQNMDVGGGTAGGVSFGMRMVHRGKHMLGGINDICMLSRHRLRREMLEKKRKCIASKKRLNAINGRARTKAADKAGESSDNTSSSKSNEGNSSSKTNHHSARRSSRIKKNDDLQQAKATQYLLFSNLYTSSSSLVRAMMFIGCVDEDSPKFIEAENHACASEYPVISGSRGKIRQSRAWKSESHRVEVVRMLLDAYPQGMGVACNSDPEVKDEDLPKELLGGGGETPLIMAVRTFKGGGPEEDEEEDFNMDMMNLDAVGGPNNNAAAGAVAGGGNIGGGNVMMNAGPINDAPADVNIAAAPNENVANSVAEEDAEYEMGLPSVERNDGPVEDNANNQVPQAPQDNINEGEQIEDLELIRILIRTATRINDFSAFSRTNDDGDTSLHAAVRIGAHHRVVTLLLNAYPEAASMLANDAATPLHLLLRRCSHLAPEGVGSLSTYNVDMVQAMINASGDSVMTLPNSDSRTPLHEAVYYGASPDVLDTLANRPAGRIALLLRDCEGHTPLGAYCRHAADFYGMRVLVNLCPNAAAALGDGKRVALHRVLASFNLAVNVDVLNLLGTAYPRGVNLKDSHKMTPLALLCQSYKGPMNVDLPKLLTNRTSLGRCLSNKVLPTISNKVMLMAKYLILNGRANRDWTASQTRIENGEEIAPKERLLHAALRDPATSVEIVKLATVLDPAQHKEVDEEGNTPLHLCCFRESGCTEDTVFEEVHDTYPSDDDSVYKAVNNKIDINPDPLPLETSEGSGKRLLLEDQVYDPTASFIRILHAVLYIDRAAARKRNNDGKFPFTVLVERGASWKGGGMDQVFKANPAAIFSFNLNLSNTVVAMAMGRVSRPSETSPIMQKEEEAACLGAMFELLKGKPTVLEGANIDLLGDPKAANRRGTRRSKRLRTH</sequence>
<keyword evidence="5" id="KW-1185">Reference proteome</keyword>
<evidence type="ECO:0000313" key="4">
    <source>
        <dbReference type="EMBL" id="KAL3792613.1"/>
    </source>
</evidence>
<reference evidence="4 5" key="1">
    <citation type="submission" date="2024-10" db="EMBL/GenBank/DDBJ databases">
        <title>Updated reference genomes for cyclostephanoid diatoms.</title>
        <authorList>
            <person name="Roberts W.R."/>
            <person name="Alverson A.J."/>
        </authorList>
    </citation>
    <scope>NUCLEOTIDE SEQUENCE [LARGE SCALE GENOMIC DNA]</scope>
    <source>
        <strain evidence="4 5">AJA010-31</strain>
    </source>
</reference>
<proteinExistence type="predicted"/>
<dbReference type="PANTHER" id="PTHR24178:SF41">
    <property type="entry name" value="ANKYRIN-2 ISOFORM X1"/>
    <property type="match status" value="1"/>
</dbReference>
<feature type="compositionally biased region" description="Polar residues" evidence="3">
    <location>
        <begin position="559"/>
        <end position="570"/>
    </location>
</feature>
<feature type="region of interest" description="Disordered" evidence="3">
    <location>
        <begin position="290"/>
        <end position="338"/>
    </location>
</feature>
<dbReference type="SMART" id="SM00248">
    <property type="entry name" value="ANK"/>
    <property type="match status" value="6"/>
</dbReference>
<feature type="compositionally biased region" description="Basic residues" evidence="3">
    <location>
        <begin position="322"/>
        <end position="333"/>
    </location>
</feature>
<dbReference type="EMBL" id="JALLPJ020000424">
    <property type="protein sequence ID" value="KAL3792613.1"/>
    <property type="molecule type" value="Genomic_DNA"/>
</dbReference>
<dbReference type="InterPro" id="IPR002110">
    <property type="entry name" value="Ankyrin_rpt"/>
</dbReference>
<evidence type="ECO:0000256" key="3">
    <source>
        <dbReference type="SAM" id="MobiDB-lite"/>
    </source>
</evidence>
<accession>A0ABD3PXB6</accession>
<dbReference type="Proteomes" id="UP001530400">
    <property type="component" value="Unassembled WGS sequence"/>
</dbReference>
<evidence type="ECO:0008006" key="6">
    <source>
        <dbReference type="Google" id="ProtNLM"/>
    </source>
</evidence>
<dbReference type="Gene3D" id="1.25.40.20">
    <property type="entry name" value="Ankyrin repeat-containing domain"/>
    <property type="match status" value="2"/>
</dbReference>
<dbReference type="SUPFAM" id="SSF48403">
    <property type="entry name" value="Ankyrin repeat"/>
    <property type="match status" value="2"/>
</dbReference>
<keyword evidence="2" id="KW-0040">ANK repeat</keyword>
<gene>
    <name evidence="4" type="ORF">ACHAWO_008774</name>
</gene>
<evidence type="ECO:0000313" key="5">
    <source>
        <dbReference type="Proteomes" id="UP001530400"/>
    </source>
</evidence>
<evidence type="ECO:0000256" key="2">
    <source>
        <dbReference type="ARBA" id="ARBA00023043"/>
    </source>
</evidence>
<feature type="region of interest" description="Disordered" evidence="3">
    <location>
        <begin position="551"/>
        <end position="570"/>
    </location>
</feature>
<dbReference type="PANTHER" id="PTHR24178">
    <property type="entry name" value="MOLTING PROTEIN MLT-4"/>
    <property type="match status" value="1"/>
</dbReference>
<dbReference type="InterPro" id="IPR036770">
    <property type="entry name" value="Ankyrin_rpt-contain_sf"/>
</dbReference>